<evidence type="ECO:0000256" key="1">
    <source>
        <dbReference type="ARBA" id="ARBA00022857"/>
    </source>
</evidence>
<feature type="domain" description="Enoyl reductase (ER)" evidence="2">
    <location>
        <begin position="11"/>
        <end position="297"/>
    </location>
</feature>
<sequence>MTRAVVLSGYGGPEVLVEADVPTPSPGPGQVLIAVRAIGLNPFDVKVRSGAFRDVMPLDLPAVLGLEAAGVVVESTVDDFAVGDEVFGLVDGGAYAERALATAVARKPVGLDWSLAAALPVAVEVTGRVLRALDVAQGETVLVNGAAGAVGTIAVQMSVARGARVVGTAGDANQDHLRSLGATPVRYGAGLVDRVREISPGGVDAVFDVAGRGALPDSIALAGGPDRVVTIADPEAERHGVRFSGGAEPDPGEFAAVAEAVAAGRFTVTIDRTFPLSEAAAAHAWLEAGHTRGKSILLP</sequence>
<dbReference type="Gene3D" id="3.90.180.10">
    <property type="entry name" value="Medium-chain alcohol dehydrogenases, catalytic domain"/>
    <property type="match status" value="1"/>
</dbReference>
<name>A0A7W7WVN4_9PSEU</name>
<dbReference type="InterPro" id="IPR013154">
    <property type="entry name" value="ADH-like_N"/>
</dbReference>
<dbReference type="EMBL" id="JACHJS010000001">
    <property type="protein sequence ID" value="MBB4965072.1"/>
    <property type="molecule type" value="Genomic_DNA"/>
</dbReference>
<gene>
    <name evidence="3" type="ORF">F4559_002431</name>
</gene>
<protein>
    <submittedName>
        <fullName evidence="3">NADPH:quinone reductase-like Zn-dependent oxidoreductase</fullName>
    </submittedName>
</protein>
<dbReference type="Pfam" id="PF08240">
    <property type="entry name" value="ADH_N"/>
    <property type="match status" value="1"/>
</dbReference>
<dbReference type="PANTHER" id="PTHR44154:SF1">
    <property type="entry name" value="QUINONE OXIDOREDUCTASE"/>
    <property type="match status" value="1"/>
</dbReference>
<dbReference type="GO" id="GO:0016491">
    <property type="term" value="F:oxidoreductase activity"/>
    <property type="evidence" value="ECO:0007669"/>
    <property type="project" value="InterPro"/>
</dbReference>
<reference evidence="3 4" key="1">
    <citation type="submission" date="2020-08" db="EMBL/GenBank/DDBJ databases">
        <title>Sequencing the genomes of 1000 actinobacteria strains.</title>
        <authorList>
            <person name="Klenk H.-P."/>
        </authorList>
    </citation>
    <scope>NUCLEOTIDE SEQUENCE [LARGE SCALE GENOMIC DNA]</scope>
    <source>
        <strain evidence="3 4">DSM 45084</strain>
    </source>
</reference>
<dbReference type="InterPro" id="IPR051603">
    <property type="entry name" value="Zinc-ADH_QOR/CCCR"/>
</dbReference>
<keyword evidence="4" id="KW-1185">Reference proteome</keyword>
<evidence type="ECO:0000313" key="3">
    <source>
        <dbReference type="EMBL" id="MBB4965072.1"/>
    </source>
</evidence>
<dbReference type="InterPro" id="IPR011032">
    <property type="entry name" value="GroES-like_sf"/>
</dbReference>
<dbReference type="CDD" id="cd05289">
    <property type="entry name" value="MDR_like_2"/>
    <property type="match status" value="1"/>
</dbReference>
<dbReference type="AlphaFoldDB" id="A0A7W7WVN4"/>
<dbReference type="Gene3D" id="3.40.50.720">
    <property type="entry name" value="NAD(P)-binding Rossmann-like Domain"/>
    <property type="match status" value="1"/>
</dbReference>
<dbReference type="PANTHER" id="PTHR44154">
    <property type="entry name" value="QUINONE OXIDOREDUCTASE"/>
    <property type="match status" value="1"/>
</dbReference>
<dbReference type="InterPro" id="IPR020843">
    <property type="entry name" value="ER"/>
</dbReference>
<dbReference type="Pfam" id="PF13602">
    <property type="entry name" value="ADH_zinc_N_2"/>
    <property type="match status" value="1"/>
</dbReference>
<evidence type="ECO:0000313" key="4">
    <source>
        <dbReference type="Proteomes" id="UP000542674"/>
    </source>
</evidence>
<dbReference type="SUPFAM" id="SSF51735">
    <property type="entry name" value="NAD(P)-binding Rossmann-fold domains"/>
    <property type="match status" value="1"/>
</dbReference>
<organism evidence="3 4">
    <name type="scientific">Saccharothrix violaceirubra</name>
    <dbReference type="NCBI Taxonomy" id="413306"/>
    <lineage>
        <taxon>Bacteria</taxon>
        <taxon>Bacillati</taxon>
        <taxon>Actinomycetota</taxon>
        <taxon>Actinomycetes</taxon>
        <taxon>Pseudonocardiales</taxon>
        <taxon>Pseudonocardiaceae</taxon>
        <taxon>Saccharothrix</taxon>
    </lineage>
</organism>
<accession>A0A7W7WVN4</accession>
<proteinExistence type="predicted"/>
<dbReference type="Proteomes" id="UP000542674">
    <property type="component" value="Unassembled WGS sequence"/>
</dbReference>
<dbReference type="InterPro" id="IPR036291">
    <property type="entry name" value="NAD(P)-bd_dom_sf"/>
</dbReference>
<keyword evidence="1" id="KW-0521">NADP</keyword>
<evidence type="ECO:0000259" key="2">
    <source>
        <dbReference type="SMART" id="SM00829"/>
    </source>
</evidence>
<dbReference type="SUPFAM" id="SSF50129">
    <property type="entry name" value="GroES-like"/>
    <property type="match status" value="1"/>
</dbReference>
<comment type="caution">
    <text evidence="3">The sequence shown here is derived from an EMBL/GenBank/DDBJ whole genome shotgun (WGS) entry which is preliminary data.</text>
</comment>
<dbReference type="RefSeq" id="WP_184668444.1">
    <property type="nucleotide sequence ID" value="NZ_BAABAI010000013.1"/>
</dbReference>
<dbReference type="SMART" id="SM00829">
    <property type="entry name" value="PKS_ER"/>
    <property type="match status" value="1"/>
</dbReference>